<dbReference type="EMBL" id="CAJOBR010081372">
    <property type="protein sequence ID" value="CAF5124149.1"/>
    <property type="molecule type" value="Genomic_DNA"/>
</dbReference>
<evidence type="ECO:0000313" key="3">
    <source>
        <dbReference type="Proteomes" id="UP000663873"/>
    </source>
</evidence>
<gene>
    <name evidence="2" type="ORF">QYT958_LOCUS46259</name>
    <name evidence="1" type="ORF">UJA718_LOCUS48832</name>
</gene>
<organism evidence="1 3">
    <name type="scientific">Rotaria socialis</name>
    <dbReference type="NCBI Taxonomy" id="392032"/>
    <lineage>
        <taxon>Eukaryota</taxon>
        <taxon>Metazoa</taxon>
        <taxon>Spiralia</taxon>
        <taxon>Gnathifera</taxon>
        <taxon>Rotifera</taxon>
        <taxon>Eurotatoria</taxon>
        <taxon>Bdelloidea</taxon>
        <taxon>Philodinida</taxon>
        <taxon>Philodinidae</taxon>
        <taxon>Rotaria</taxon>
    </lineage>
</organism>
<protein>
    <submittedName>
        <fullName evidence="1">Uncharacterized protein</fullName>
    </submittedName>
</protein>
<dbReference type="Proteomes" id="UP000663873">
    <property type="component" value="Unassembled WGS sequence"/>
</dbReference>
<proteinExistence type="predicted"/>
<keyword evidence="3" id="KW-1185">Reference proteome</keyword>
<accession>A0A821Z692</accession>
<dbReference type="AlphaFoldDB" id="A0A821Z692"/>
<sequence length="45" mass="4902">RIVTPDCSSNDRIRTITINDTEEDISNRSLANIFSSASTMAGKNS</sequence>
<evidence type="ECO:0000313" key="2">
    <source>
        <dbReference type="EMBL" id="CAF5124149.1"/>
    </source>
</evidence>
<name>A0A821Z692_9BILA</name>
<evidence type="ECO:0000313" key="1">
    <source>
        <dbReference type="EMBL" id="CAF4972434.1"/>
    </source>
</evidence>
<reference evidence="1" key="1">
    <citation type="submission" date="2021-02" db="EMBL/GenBank/DDBJ databases">
        <authorList>
            <person name="Nowell W R."/>
        </authorList>
    </citation>
    <scope>NUCLEOTIDE SEQUENCE</scope>
</reference>
<comment type="caution">
    <text evidence="1">The sequence shown here is derived from an EMBL/GenBank/DDBJ whole genome shotgun (WGS) entry which is preliminary data.</text>
</comment>
<dbReference type="Proteomes" id="UP000663848">
    <property type="component" value="Unassembled WGS sequence"/>
</dbReference>
<feature type="non-terminal residue" evidence="1">
    <location>
        <position position="1"/>
    </location>
</feature>
<dbReference type="EMBL" id="CAJOBP010099681">
    <property type="protein sequence ID" value="CAF4972434.1"/>
    <property type="molecule type" value="Genomic_DNA"/>
</dbReference>